<dbReference type="Proteomes" id="UP000294829">
    <property type="component" value="Unassembled WGS sequence"/>
</dbReference>
<dbReference type="InterPro" id="IPR033856">
    <property type="entry name" value="Trp_halogen"/>
</dbReference>
<keyword evidence="2" id="KW-0285">Flavoprotein</keyword>
<dbReference type="GO" id="GO:0004497">
    <property type="term" value="F:monooxygenase activity"/>
    <property type="evidence" value="ECO:0007669"/>
    <property type="project" value="InterPro"/>
</dbReference>
<dbReference type="InterPro" id="IPR006905">
    <property type="entry name" value="Flavin_halogenase"/>
</dbReference>
<evidence type="ECO:0000256" key="2">
    <source>
        <dbReference type="PIRSR" id="PIRSR011396-2"/>
    </source>
</evidence>
<dbReference type="InterPro" id="IPR050816">
    <property type="entry name" value="Flavin-dep_Halogenase_NPB"/>
</dbReference>
<evidence type="ECO:0000313" key="4">
    <source>
        <dbReference type="Proteomes" id="UP000294829"/>
    </source>
</evidence>
<reference evidence="3 4" key="1">
    <citation type="submission" date="2019-03" db="EMBL/GenBank/DDBJ databases">
        <title>Sapientia aquatica gen. nov., sp. nov., isolated from a crater lake.</title>
        <authorList>
            <person name="Felfoldi T."/>
            <person name="Szabo A."/>
            <person name="Toth E."/>
            <person name="Schumann P."/>
            <person name="Keki Z."/>
            <person name="Marialigeti K."/>
            <person name="Mathe I."/>
        </authorList>
    </citation>
    <scope>NUCLEOTIDE SEQUENCE [LARGE SCALE GENOMIC DNA]</scope>
    <source>
        <strain evidence="3 4">SA-152</strain>
    </source>
</reference>
<protein>
    <submittedName>
        <fullName evidence="3">Tryptophan 7-halogenase</fullName>
    </submittedName>
</protein>
<dbReference type="PANTHER" id="PTHR43747">
    <property type="entry name" value="FAD-BINDING PROTEIN"/>
    <property type="match status" value="1"/>
</dbReference>
<dbReference type="InterPro" id="IPR036188">
    <property type="entry name" value="FAD/NAD-bd_sf"/>
</dbReference>
<evidence type="ECO:0000313" key="3">
    <source>
        <dbReference type="EMBL" id="TDK66502.1"/>
    </source>
</evidence>
<comment type="caution">
    <text evidence="3">The sequence shown here is derived from an EMBL/GenBank/DDBJ whole genome shotgun (WGS) entry which is preliminary data.</text>
</comment>
<keyword evidence="2" id="KW-0547">Nucleotide-binding</keyword>
<dbReference type="AlphaFoldDB" id="A0A4R5W2D3"/>
<keyword evidence="2" id="KW-0274">FAD</keyword>
<keyword evidence="4" id="KW-1185">Reference proteome</keyword>
<sequence length="505" mass="56969">MTQQPSSPAATKPIRRVVIAGGGTAGWSVAAAISKVLGKILDITLIESDEIMTVGVGEASIPAMLAFHNLIELNEQEFMAATQATFKLGINFENWRDVKQDYFHSFGHTGIDHWTAGFQHFWHKGVERKLASDFGDYCLELKAAMAGRFAHLPNNKLNYAYHLDATLYAKYLRKMSESFGIKRMEGKINKVETDAATGHITSLRLDSGVNLEADFFIDCTGFRALLIGDAMKVGYQDWSNWLFCDSAVAVQTESVADAIPYTRSIAHEAGWQWRIPLQHRVGNGLVYSTKYINDEDAQKTLLANIQGPLVTQPRIIRFKPGQREATWRGNCVALGLSSGFLEPLESTSIYLIQRNVIRLLQMFPTNGISPTDVAEFNRQSDQEMEHIRDFIILHYHVTNRRDTQFWRDCSSMSIPPSLQHRIDLFRETGRVFRAPNELFAENSWIQVMLGQGIMPQQHHQSADLMGDAELSGFLNNIRSNVSKTVAQLPPHLDYVKRYANGQMRK</sequence>
<evidence type="ECO:0000256" key="1">
    <source>
        <dbReference type="PIRSR" id="PIRSR011396-1"/>
    </source>
</evidence>
<feature type="binding site" evidence="2">
    <location>
        <position position="349"/>
    </location>
    <ligand>
        <name>FAD</name>
        <dbReference type="ChEBI" id="CHEBI:57692"/>
    </ligand>
</feature>
<dbReference type="SUPFAM" id="SSF51905">
    <property type="entry name" value="FAD/NAD(P)-binding domain"/>
    <property type="match status" value="1"/>
</dbReference>
<dbReference type="EMBL" id="SMYL01000003">
    <property type="protein sequence ID" value="TDK66502.1"/>
    <property type="molecule type" value="Genomic_DNA"/>
</dbReference>
<dbReference type="PIRSF" id="PIRSF011396">
    <property type="entry name" value="Trp_halogenase"/>
    <property type="match status" value="1"/>
</dbReference>
<dbReference type="PANTHER" id="PTHR43747:SF4">
    <property type="entry name" value="FLAVIN-DEPENDENT TRYPTOPHAN HALOGENASE"/>
    <property type="match status" value="1"/>
</dbReference>
<dbReference type="FunFam" id="3.50.50.60:FF:000280">
    <property type="entry name" value="Tryptophan halogenase"/>
    <property type="match status" value="1"/>
</dbReference>
<feature type="binding site" evidence="2">
    <location>
        <position position="87"/>
    </location>
    <ligand>
        <name>7-chloro-L-tryptophan</name>
        <dbReference type="ChEBI" id="CHEBI:58713"/>
    </ligand>
</feature>
<name>A0A4R5W2D3_9BURK</name>
<accession>A0A4R5W2D3</accession>
<feature type="binding site" evidence="2">
    <location>
        <begin position="22"/>
        <end position="25"/>
    </location>
    <ligand>
        <name>FAD</name>
        <dbReference type="ChEBI" id="CHEBI:57692"/>
    </ligand>
</feature>
<dbReference type="OrthoDB" id="8868802at2"/>
<feature type="binding site" evidence="2">
    <location>
        <position position="345"/>
    </location>
    <ligand>
        <name>L-tryptophan</name>
        <dbReference type="ChEBI" id="CHEBI:57912"/>
    </ligand>
</feature>
<dbReference type="GO" id="GO:0000166">
    <property type="term" value="F:nucleotide binding"/>
    <property type="evidence" value="ECO:0007669"/>
    <property type="project" value="UniProtKB-KW"/>
</dbReference>
<organism evidence="3 4">
    <name type="scientific">Sapientia aquatica</name>
    <dbReference type="NCBI Taxonomy" id="1549640"/>
    <lineage>
        <taxon>Bacteria</taxon>
        <taxon>Pseudomonadati</taxon>
        <taxon>Pseudomonadota</taxon>
        <taxon>Betaproteobacteria</taxon>
        <taxon>Burkholderiales</taxon>
        <taxon>Oxalobacteraceae</taxon>
        <taxon>Sapientia</taxon>
    </lineage>
</organism>
<proteinExistence type="predicted"/>
<gene>
    <name evidence="3" type="ORF">E2I14_08530</name>
</gene>
<feature type="active site" evidence="1">
    <location>
        <position position="87"/>
    </location>
</feature>
<feature type="binding site" evidence="2">
    <location>
        <position position="336"/>
    </location>
    <ligand>
        <name>FAD</name>
        <dbReference type="ChEBI" id="CHEBI:57692"/>
    </ligand>
</feature>
<dbReference type="Gene3D" id="3.50.50.60">
    <property type="entry name" value="FAD/NAD(P)-binding domain"/>
    <property type="match status" value="1"/>
</dbReference>
<dbReference type="Pfam" id="PF04820">
    <property type="entry name" value="Trp_halogenase"/>
    <property type="match status" value="1"/>
</dbReference>
<dbReference type="RefSeq" id="WP_133327449.1">
    <property type="nucleotide sequence ID" value="NZ_SMYL01000003.1"/>
</dbReference>